<dbReference type="RefSeq" id="WP_109822115.1">
    <property type="nucleotide sequence ID" value="NZ_QGKL01000012.1"/>
</dbReference>
<proteinExistence type="predicted"/>
<evidence type="ECO:0000256" key="1">
    <source>
        <dbReference type="SAM" id="MobiDB-lite"/>
    </source>
</evidence>
<feature type="compositionally biased region" description="Polar residues" evidence="1">
    <location>
        <begin position="107"/>
        <end position="120"/>
    </location>
</feature>
<feature type="region of interest" description="Disordered" evidence="1">
    <location>
        <begin position="1"/>
        <end position="75"/>
    </location>
</feature>
<feature type="compositionally biased region" description="Basic and acidic residues" evidence="1">
    <location>
        <begin position="47"/>
        <end position="63"/>
    </location>
</feature>
<keyword evidence="3" id="KW-1185">Reference proteome</keyword>
<feature type="compositionally biased region" description="Basic residues" evidence="1">
    <location>
        <begin position="1"/>
        <end position="12"/>
    </location>
</feature>
<name>A0A317CI88_9GAMM</name>
<protein>
    <submittedName>
        <fullName evidence="2">Uncharacterized protein</fullName>
    </submittedName>
</protein>
<evidence type="ECO:0000313" key="3">
    <source>
        <dbReference type="Proteomes" id="UP000245506"/>
    </source>
</evidence>
<feature type="compositionally biased region" description="Low complexity" evidence="1">
    <location>
        <begin position="65"/>
        <end position="75"/>
    </location>
</feature>
<feature type="compositionally biased region" description="Polar residues" evidence="1">
    <location>
        <begin position="26"/>
        <end position="37"/>
    </location>
</feature>
<sequence>MNKNTHHKKNASNHRVNPAKQLVEDSMNTSEDANKLSTIRDILFGEQAREDEEKRSSLHKELKANLGQLQQETQNQFEQVSSELKKLHSLITSETEQRIASGKGASQHITQLQQSLDESNQTHQCAQSQLQKEFTQATDTLDVQSKKHYEALSQKLEVAAKELRSDKTDRGDLAKLLRGMAEQLATEEK</sequence>
<comment type="caution">
    <text evidence="2">The sequence shown here is derived from an EMBL/GenBank/DDBJ whole genome shotgun (WGS) entry which is preliminary data.</text>
</comment>
<dbReference type="OrthoDB" id="5623405at2"/>
<dbReference type="Proteomes" id="UP000245506">
    <property type="component" value="Unassembled WGS sequence"/>
</dbReference>
<feature type="region of interest" description="Disordered" evidence="1">
    <location>
        <begin position="95"/>
        <end position="120"/>
    </location>
</feature>
<evidence type="ECO:0000313" key="2">
    <source>
        <dbReference type="EMBL" id="PWQ98274.1"/>
    </source>
</evidence>
<accession>A0A317CI88</accession>
<gene>
    <name evidence="2" type="ORF">DKT75_03845</name>
</gene>
<dbReference type="EMBL" id="QGKL01000012">
    <property type="protein sequence ID" value="PWQ98274.1"/>
    <property type="molecule type" value="Genomic_DNA"/>
</dbReference>
<reference evidence="2 3" key="1">
    <citation type="submission" date="2018-05" db="EMBL/GenBank/DDBJ databases">
        <title>Leucothrix arctica sp. nov., isolated from Arctic seawater.</title>
        <authorList>
            <person name="Choi A."/>
            <person name="Baek K."/>
        </authorList>
    </citation>
    <scope>NUCLEOTIDE SEQUENCE [LARGE SCALE GENOMIC DNA]</scope>
    <source>
        <strain evidence="2 3">IMCC9719</strain>
    </source>
</reference>
<organism evidence="2 3">
    <name type="scientific">Leucothrix arctica</name>
    <dbReference type="NCBI Taxonomy" id="1481894"/>
    <lineage>
        <taxon>Bacteria</taxon>
        <taxon>Pseudomonadati</taxon>
        <taxon>Pseudomonadota</taxon>
        <taxon>Gammaproteobacteria</taxon>
        <taxon>Thiotrichales</taxon>
        <taxon>Thiotrichaceae</taxon>
        <taxon>Leucothrix</taxon>
    </lineage>
</organism>
<dbReference type="AlphaFoldDB" id="A0A317CI88"/>